<protein>
    <submittedName>
        <fullName evidence="1">Uncharacterized protein</fullName>
    </submittedName>
</protein>
<reference evidence="1 2" key="1">
    <citation type="submission" date="2019-08" db="EMBL/GenBank/DDBJ databases">
        <title>In-depth cultivation of the pig gut microbiome towards novel bacterial diversity and tailored functional studies.</title>
        <authorList>
            <person name="Wylensek D."/>
            <person name="Hitch T.C.A."/>
            <person name="Clavel T."/>
        </authorList>
    </citation>
    <scope>NUCLEOTIDE SEQUENCE [LARGE SCALE GENOMIC DNA]</scope>
    <source>
        <strain evidence="2">WCA-380-WT-3B3</strain>
    </source>
</reference>
<comment type="caution">
    <text evidence="1">The sequence shown here is derived from an EMBL/GenBank/DDBJ whole genome shotgun (WGS) entry which is preliminary data.</text>
</comment>
<dbReference type="RefSeq" id="WP_154621502.1">
    <property type="nucleotide sequence ID" value="NZ_VUNL01000015.1"/>
</dbReference>
<organism evidence="1 2">
    <name type="scientific">Selenomonas montiformis</name>
    <dbReference type="NCBI Taxonomy" id="2652285"/>
    <lineage>
        <taxon>Bacteria</taxon>
        <taxon>Bacillati</taxon>
        <taxon>Bacillota</taxon>
        <taxon>Negativicutes</taxon>
        <taxon>Selenomonadales</taxon>
        <taxon>Selenomonadaceae</taxon>
        <taxon>Selenomonas</taxon>
    </lineage>
</organism>
<dbReference type="Proteomes" id="UP000430222">
    <property type="component" value="Unassembled WGS sequence"/>
</dbReference>
<gene>
    <name evidence="1" type="ORF">FYJ78_11335</name>
</gene>
<evidence type="ECO:0000313" key="2">
    <source>
        <dbReference type="Proteomes" id="UP000430222"/>
    </source>
</evidence>
<dbReference type="EMBL" id="VUNL01000015">
    <property type="protein sequence ID" value="MSV25741.1"/>
    <property type="molecule type" value="Genomic_DNA"/>
</dbReference>
<sequence>MSKWVQIRDSIEDALKVDAVSKNMKADFVTWLGAEGTDFAQKAVDSINEECKKDAATETGWCKIRDAAVIPVTLNIGMYVLKLVLEKAAAEKL</sequence>
<evidence type="ECO:0000313" key="1">
    <source>
        <dbReference type="EMBL" id="MSV25741.1"/>
    </source>
</evidence>
<keyword evidence="2" id="KW-1185">Reference proteome</keyword>
<accession>A0A6I2V1B6</accession>
<proteinExistence type="predicted"/>
<dbReference type="AlphaFoldDB" id="A0A6I2V1B6"/>
<name>A0A6I2V1B6_9FIRM</name>